<dbReference type="Gene3D" id="3.90.1300.10">
    <property type="entry name" value="Amidase signature (AS) domain"/>
    <property type="match status" value="1"/>
</dbReference>
<dbReference type="Pfam" id="PF01425">
    <property type="entry name" value="Amidase"/>
    <property type="match status" value="1"/>
</dbReference>
<protein>
    <submittedName>
        <fullName evidence="2">Amidase</fullName>
    </submittedName>
</protein>
<name>A0A366HH78_9BACT</name>
<comment type="caution">
    <text evidence="2">The sequence shown here is derived from an EMBL/GenBank/DDBJ whole genome shotgun (WGS) entry which is preliminary data.</text>
</comment>
<dbReference type="EMBL" id="QNRR01000007">
    <property type="protein sequence ID" value="RBP41286.1"/>
    <property type="molecule type" value="Genomic_DNA"/>
</dbReference>
<dbReference type="PANTHER" id="PTHR11895:SF67">
    <property type="entry name" value="AMIDASE DOMAIN-CONTAINING PROTEIN"/>
    <property type="match status" value="1"/>
</dbReference>
<dbReference type="InterPro" id="IPR023631">
    <property type="entry name" value="Amidase_dom"/>
</dbReference>
<organism evidence="2 3">
    <name type="scientific">Roseimicrobium gellanilyticum</name>
    <dbReference type="NCBI Taxonomy" id="748857"/>
    <lineage>
        <taxon>Bacteria</taxon>
        <taxon>Pseudomonadati</taxon>
        <taxon>Verrucomicrobiota</taxon>
        <taxon>Verrucomicrobiia</taxon>
        <taxon>Verrucomicrobiales</taxon>
        <taxon>Verrucomicrobiaceae</taxon>
        <taxon>Roseimicrobium</taxon>
    </lineage>
</organism>
<dbReference type="Proteomes" id="UP000253426">
    <property type="component" value="Unassembled WGS sequence"/>
</dbReference>
<dbReference type="SUPFAM" id="SSF75304">
    <property type="entry name" value="Amidase signature (AS) enzymes"/>
    <property type="match status" value="1"/>
</dbReference>
<evidence type="ECO:0000313" key="2">
    <source>
        <dbReference type="EMBL" id="RBP41286.1"/>
    </source>
</evidence>
<dbReference type="InterPro" id="IPR036928">
    <property type="entry name" value="AS_sf"/>
</dbReference>
<dbReference type="InterPro" id="IPR000120">
    <property type="entry name" value="Amidase"/>
</dbReference>
<proteinExistence type="predicted"/>
<dbReference type="PANTHER" id="PTHR11895">
    <property type="entry name" value="TRANSAMIDASE"/>
    <property type="match status" value="1"/>
</dbReference>
<dbReference type="AlphaFoldDB" id="A0A366HH78"/>
<sequence>MRFHKKTMWFQSLPLRRGVAALTAVSLLSGCTSSLPSFSNPFPKLRGDKAFIRYWPPPEGSTQLRVAVKDNIDMKGVVTAAGSEYLLKTNPPAEEDAACLAPVRARGVHIVGRTNLNELALGATGINGYFGTPRNRMGDSKRLMPGGSSSGSAVAVLNERADVAIGTDTAGSIRTPAACCGVYGLKTTFGLISTKGIHPISPRHLDTVGPIAKDVPNLVEGMDLLKPGFRSQYMNAMASEPGPRSLTIGRLYIENTDPKIDKAIDDALASANVKVVRLPRWFSEAWKEAMKNGNTIAVADGYVTDKELLKARGVTSTTKAAILLGEFKYDSEDYRKALAMKKVWQRQLDRIFQRVDFIALPTLRHHPMKVPIFSRFVLFEAQALALQNTVSVNYAGNPAVAMPVPMDDKKIPLTSLQLVGPRLSEAKLLNAARILASKR</sequence>
<keyword evidence="3" id="KW-1185">Reference proteome</keyword>
<evidence type="ECO:0000313" key="3">
    <source>
        <dbReference type="Proteomes" id="UP000253426"/>
    </source>
</evidence>
<dbReference type="PROSITE" id="PS51257">
    <property type="entry name" value="PROKAR_LIPOPROTEIN"/>
    <property type="match status" value="1"/>
</dbReference>
<gene>
    <name evidence="2" type="ORF">DES53_107117</name>
</gene>
<dbReference type="GO" id="GO:0003824">
    <property type="term" value="F:catalytic activity"/>
    <property type="evidence" value="ECO:0007669"/>
    <property type="project" value="InterPro"/>
</dbReference>
<accession>A0A366HH78</accession>
<evidence type="ECO:0000259" key="1">
    <source>
        <dbReference type="Pfam" id="PF01425"/>
    </source>
</evidence>
<feature type="domain" description="Amidase" evidence="1">
    <location>
        <begin position="66"/>
        <end position="429"/>
    </location>
</feature>
<reference evidence="2 3" key="1">
    <citation type="submission" date="2018-06" db="EMBL/GenBank/DDBJ databases">
        <title>Genomic Encyclopedia of Type Strains, Phase IV (KMG-IV): sequencing the most valuable type-strain genomes for metagenomic binning, comparative biology and taxonomic classification.</title>
        <authorList>
            <person name="Goeker M."/>
        </authorList>
    </citation>
    <scope>NUCLEOTIDE SEQUENCE [LARGE SCALE GENOMIC DNA]</scope>
    <source>
        <strain evidence="2 3">DSM 25532</strain>
    </source>
</reference>